<dbReference type="GO" id="GO:0016020">
    <property type="term" value="C:membrane"/>
    <property type="evidence" value="ECO:0007669"/>
    <property type="project" value="InterPro"/>
</dbReference>
<dbReference type="STRING" id="638302.HMPREF0908_0625"/>
<dbReference type="PROSITE" id="PS50268">
    <property type="entry name" value="CADHERIN_2"/>
    <property type="match status" value="1"/>
</dbReference>
<dbReference type="GO" id="GO:0005509">
    <property type="term" value="F:calcium ion binding"/>
    <property type="evidence" value="ECO:0007669"/>
    <property type="project" value="InterPro"/>
</dbReference>
<dbReference type="Proteomes" id="UP000005309">
    <property type="component" value="Unassembled WGS sequence"/>
</dbReference>
<gene>
    <name evidence="3" type="ORF">HMPREF0908_0625</name>
</gene>
<comment type="caution">
    <text evidence="3">The sequence shown here is derived from an EMBL/GenBank/DDBJ whole genome shotgun (WGS) entry which is preliminary data.</text>
</comment>
<feature type="region of interest" description="Disordered" evidence="1">
    <location>
        <begin position="21"/>
        <end position="81"/>
    </location>
</feature>
<proteinExistence type="predicted"/>
<dbReference type="GO" id="GO:0007156">
    <property type="term" value="P:homophilic cell adhesion via plasma membrane adhesion molecules"/>
    <property type="evidence" value="ECO:0007669"/>
    <property type="project" value="InterPro"/>
</dbReference>
<feature type="compositionally biased region" description="Basic and acidic residues" evidence="1">
    <location>
        <begin position="23"/>
        <end position="32"/>
    </location>
</feature>
<evidence type="ECO:0000259" key="2">
    <source>
        <dbReference type="PROSITE" id="PS50268"/>
    </source>
</evidence>
<organism evidence="3 4">
    <name type="scientific">Selenomonas flueggei ATCC 43531</name>
    <dbReference type="NCBI Taxonomy" id="638302"/>
    <lineage>
        <taxon>Bacteria</taxon>
        <taxon>Bacillati</taxon>
        <taxon>Bacillota</taxon>
        <taxon>Negativicutes</taxon>
        <taxon>Selenomonadales</taxon>
        <taxon>Selenomonadaceae</taxon>
        <taxon>Selenomonas</taxon>
    </lineage>
</organism>
<dbReference type="AlphaFoldDB" id="C4V281"/>
<reference evidence="3 4" key="1">
    <citation type="submission" date="2009-04" db="EMBL/GenBank/DDBJ databases">
        <authorList>
            <person name="Qin X."/>
            <person name="Bachman B."/>
            <person name="Battles P."/>
            <person name="Bell A."/>
            <person name="Bess C."/>
            <person name="Bickham C."/>
            <person name="Chaboub L."/>
            <person name="Chen D."/>
            <person name="Coyle M."/>
            <person name="Deiros D.R."/>
            <person name="Dinh H."/>
            <person name="Forbes L."/>
            <person name="Fowler G."/>
            <person name="Francisco L."/>
            <person name="Fu Q."/>
            <person name="Gubbala S."/>
            <person name="Hale W."/>
            <person name="Han Y."/>
            <person name="Hemphill L."/>
            <person name="Highlander S.K."/>
            <person name="Hirani K."/>
            <person name="Hogues M."/>
            <person name="Jackson L."/>
            <person name="Jakkamsetti A."/>
            <person name="Javaid M."/>
            <person name="Jiang H."/>
            <person name="Korchina V."/>
            <person name="Kovar C."/>
            <person name="Lara F."/>
            <person name="Lee S."/>
            <person name="Mata R."/>
            <person name="Mathew T."/>
            <person name="Moen C."/>
            <person name="Morales K."/>
            <person name="Munidasa M."/>
            <person name="Nazareth L."/>
            <person name="Ngo R."/>
            <person name="Nguyen L."/>
            <person name="Okwuonu G."/>
            <person name="Ongeri F."/>
            <person name="Patil S."/>
            <person name="Petrosino J."/>
            <person name="Pham C."/>
            <person name="Pham P."/>
            <person name="Pu L.-L."/>
            <person name="Puazo M."/>
            <person name="Raj R."/>
            <person name="Reid J."/>
            <person name="Rouhana J."/>
            <person name="Saada N."/>
            <person name="Shang Y."/>
            <person name="Simmons D."/>
            <person name="Thornton R."/>
            <person name="Warren J."/>
            <person name="Weissenberger G."/>
            <person name="Zhang J."/>
            <person name="Zhang L."/>
            <person name="Zhou C."/>
            <person name="Zhu D."/>
            <person name="Muzny D."/>
            <person name="Worley K."/>
            <person name="Gibbs R."/>
        </authorList>
    </citation>
    <scope>NUCLEOTIDE SEQUENCE [LARGE SCALE GENOMIC DNA]</scope>
    <source>
        <strain evidence="3 4">ATCC 43531</strain>
    </source>
</reference>
<evidence type="ECO:0000313" key="3">
    <source>
        <dbReference type="EMBL" id="EEQ48895.1"/>
    </source>
</evidence>
<keyword evidence="4" id="KW-1185">Reference proteome</keyword>
<sequence length="245" mass="28592">MYLSISNIAHAETIVHNKRSVHHAAEQVEPRTAEFPAAIEQPTPKQQVKSVAPNEDTKQDTPPPTSEKNQSGEMMSSSPLMLPPAEKNPFFKLNIQDDFISYVSMYYILDNEQNKDLLITVEKQRSTTYLSSESYMMFKITDINNDRSNPPIFSKKHPPRLVFRKDGVEKIVAFQKVYMMNSEGVVYGRVRNSLRELVYASEVFFEVYREDEQYHRIHLPDQVIQQWKEVLESDLRKVKQEHLNR</sequence>
<evidence type="ECO:0000313" key="4">
    <source>
        <dbReference type="Proteomes" id="UP000005309"/>
    </source>
</evidence>
<name>C4V281_9FIRM</name>
<accession>C4V281</accession>
<protein>
    <recommendedName>
        <fullName evidence="2">Cadherin domain-containing protein</fullName>
    </recommendedName>
</protein>
<dbReference type="HOGENOM" id="CLU_1132988_0_0_9"/>
<dbReference type="InterPro" id="IPR002126">
    <property type="entry name" value="Cadherin-like_dom"/>
</dbReference>
<feature type="domain" description="Cadherin" evidence="2">
    <location>
        <begin position="91"/>
        <end position="153"/>
    </location>
</feature>
<feature type="compositionally biased region" description="Polar residues" evidence="1">
    <location>
        <begin position="66"/>
        <end position="79"/>
    </location>
</feature>
<dbReference type="EMBL" id="ACLA01000010">
    <property type="protein sequence ID" value="EEQ48895.1"/>
    <property type="molecule type" value="Genomic_DNA"/>
</dbReference>
<evidence type="ECO:0000256" key="1">
    <source>
        <dbReference type="SAM" id="MobiDB-lite"/>
    </source>
</evidence>